<feature type="domain" description="Enoyl reductase (ER)" evidence="1">
    <location>
        <begin position="31"/>
        <end position="334"/>
    </location>
</feature>
<protein>
    <submittedName>
        <fullName evidence="2">NADPH:quinone reductase-like Zn-dependent oxidoreductase</fullName>
    </submittedName>
</protein>
<dbReference type="Gene3D" id="3.40.50.720">
    <property type="entry name" value="NAD(P)-binding Rossmann-like Domain"/>
    <property type="match status" value="1"/>
</dbReference>
<reference evidence="2 3" key="1">
    <citation type="submission" date="2021-03" db="EMBL/GenBank/DDBJ databases">
        <title>Sequencing the genomes of 1000 actinobacteria strains.</title>
        <authorList>
            <person name="Klenk H.-P."/>
        </authorList>
    </citation>
    <scope>NUCLEOTIDE SEQUENCE [LARGE SCALE GENOMIC DNA]</scope>
    <source>
        <strain evidence="2 3">DSM 24221</strain>
    </source>
</reference>
<evidence type="ECO:0000313" key="3">
    <source>
        <dbReference type="Proteomes" id="UP001519362"/>
    </source>
</evidence>
<dbReference type="EMBL" id="JAGIOL010000001">
    <property type="protein sequence ID" value="MBP2437160.1"/>
    <property type="molecule type" value="Genomic_DNA"/>
</dbReference>
<proteinExistence type="predicted"/>
<dbReference type="RefSeq" id="WP_241244884.1">
    <property type="nucleotide sequence ID" value="NZ_CP049253.1"/>
</dbReference>
<dbReference type="SMART" id="SM00829">
    <property type="entry name" value="PKS_ER"/>
    <property type="match status" value="1"/>
</dbReference>
<dbReference type="InterPro" id="IPR011032">
    <property type="entry name" value="GroES-like_sf"/>
</dbReference>
<dbReference type="Pfam" id="PF08240">
    <property type="entry name" value="ADH_N"/>
    <property type="match status" value="1"/>
</dbReference>
<dbReference type="CDD" id="cd05289">
    <property type="entry name" value="MDR_like_2"/>
    <property type="match status" value="1"/>
</dbReference>
<dbReference type="InterPro" id="IPR020843">
    <property type="entry name" value="ER"/>
</dbReference>
<dbReference type="SUPFAM" id="SSF50129">
    <property type="entry name" value="GroES-like"/>
    <property type="match status" value="1"/>
</dbReference>
<keyword evidence="3" id="KW-1185">Reference proteome</keyword>
<dbReference type="Gene3D" id="3.90.180.10">
    <property type="entry name" value="Medium-chain alcohol dehydrogenases, catalytic domain"/>
    <property type="match status" value="1"/>
</dbReference>
<sequence length="340" mass="35713">MRVRPHRLDESRDEGQSIPPTMRAVVFDEPGAASVMRIATVPVPVPVMDEVLIRVTAAGINPIDAKTRAGRGVSAHLSALPGTLGFDVAGVVVKTPYELHPLPVGTRVFGMVAYPRTPGSYAEYAIASTSSLAVIPDSMSDTDAAAVPLAALTAWQAVVDIALAHQGSRILVHAGAGGVGHLAVQFARHMGAHVTATASGANVSWLRELGADVVIDYSTTRFEEVIGTVDIVIDLVGNVTERTGSRSLQVLRQGGLLVQVPTGSWPEYAAEAAEARVRATSMKVIPDGQTLATIGRLLAEGNVRINVSQVFPLADARRAHAVLEEGHTRGKLVLSMAEPA</sequence>
<organism evidence="2 3">
    <name type="scientific">Microbacterium amylolyticum</name>
    <dbReference type="NCBI Taxonomy" id="936337"/>
    <lineage>
        <taxon>Bacteria</taxon>
        <taxon>Bacillati</taxon>
        <taxon>Actinomycetota</taxon>
        <taxon>Actinomycetes</taxon>
        <taxon>Micrococcales</taxon>
        <taxon>Microbacteriaceae</taxon>
        <taxon>Microbacterium</taxon>
    </lineage>
</organism>
<accession>A0ABS4ZJN2</accession>
<evidence type="ECO:0000313" key="2">
    <source>
        <dbReference type="EMBL" id="MBP2437160.1"/>
    </source>
</evidence>
<dbReference type="PANTHER" id="PTHR11695:SF294">
    <property type="entry name" value="RETICULON-4-INTERACTING PROTEIN 1, MITOCHONDRIAL"/>
    <property type="match status" value="1"/>
</dbReference>
<gene>
    <name evidence="2" type="ORF">JOF34_001746</name>
</gene>
<comment type="caution">
    <text evidence="2">The sequence shown here is derived from an EMBL/GenBank/DDBJ whole genome shotgun (WGS) entry which is preliminary data.</text>
</comment>
<dbReference type="InterPro" id="IPR036291">
    <property type="entry name" value="NAD(P)-bd_dom_sf"/>
</dbReference>
<dbReference type="SUPFAM" id="SSF51735">
    <property type="entry name" value="NAD(P)-binding Rossmann-fold domains"/>
    <property type="match status" value="1"/>
</dbReference>
<name>A0ABS4ZJN2_9MICO</name>
<dbReference type="InterPro" id="IPR013154">
    <property type="entry name" value="ADH-like_N"/>
</dbReference>
<dbReference type="PANTHER" id="PTHR11695">
    <property type="entry name" value="ALCOHOL DEHYDROGENASE RELATED"/>
    <property type="match status" value="1"/>
</dbReference>
<evidence type="ECO:0000259" key="1">
    <source>
        <dbReference type="SMART" id="SM00829"/>
    </source>
</evidence>
<dbReference type="Pfam" id="PF13602">
    <property type="entry name" value="ADH_zinc_N_2"/>
    <property type="match status" value="1"/>
</dbReference>
<dbReference type="Proteomes" id="UP001519362">
    <property type="component" value="Unassembled WGS sequence"/>
</dbReference>
<dbReference type="InterPro" id="IPR050700">
    <property type="entry name" value="YIM1/Zinc_Alcohol_DH_Fams"/>
</dbReference>